<dbReference type="InterPro" id="IPR001387">
    <property type="entry name" value="Cro/C1-type_HTH"/>
</dbReference>
<dbReference type="CDD" id="cd00093">
    <property type="entry name" value="HTH_XRE"/>
    <property type="match status" value="1"/>
</dbReference>
<dbReference type="InterPro" id="IPR036397">
    <property type="entry name" value="RNaseH_sf"/>
</dbReference>
<protein>
    <recommendedName>
        <fullName evidence="1">Integrase catalytic domain-containing protein</fullName>
    </recommendedName>
</protein>
<name>A0A3B0RMD4_9ZZZZ</name>
<evidence type="ECO:0000259" key="1">
    <source>
        <dbReference type="PROSITE" id="PS50994"/>
    </source>
</evidence>
<proteinExistence type="predicted"/>
<feature type="non-terminal residue" evidence="2">
    <location>
        <position position="296"/>
    </location>
</feature>
<dbReference type="Gene3D" id="3.30.420.10">
    <property type="entry name" value="Ribonuclease H-like superfamily/Ribonuclease H"/>
    <property type="match status" value="1"/>
</dbReference>
<sequence>MDVLAMRRQGMTYVEIADETGYHPATISKWVREGGPPAGRTVGDTDRVIDEKWSARLIELLVGNKDLLATSLFEIIAAEGFCGSYPTVARWVRSVRGPRFKRADQASVPIETGPGEEAQFDFADCSAWAQRVGLVPVLWCFGMILSWSRWRLWWFTTSTDRQHTFEGTVRFFEAVGGVPKISRTDRMGVLGQSQGRRFKLHPPALEFARHHGTEIRACQAGDAKRKGKVERPFRVLGESFLAELVVTGVPSDLDELNRQAQMWIDERAHRRIHRSTGVTPSQRFVAEHRFLGPLPP</sequence>
<dbReference type="SUPFAM" id="SSF46689">
    <property type="entry name" value="Homeodomain-like"/>
    <property type="match status" value="1"/>
</dbReference>
<reference evidence="2" key="1">
    <citation type="submission" date="2018-06" db="EMBL/GenBank/DDBJ databases">
        <authorList>
            <person name="Zhirakovskaya E."/>
        </authorList>
    </citation>
    <scope>NUCLEOTIDE SEQUENCE</scope>
</reference>
<feature type="domain" description="Integrase catalytic" evidence="1">
    <location>
        <begin position="110"/>
        <end position="288"/>
    </location>
</feature>
<dbReference type="PANTHER" id="PTHR35004">
    <property type="entry name" value="TRANSPOSASE RV3428C-RELATED"/>
    <property type="match status" value="1"/>
</dbReference>
<dbReference type="GO" id="GO:0015074">
    <property type="term" value="P:DNA integration"/>
    <property type="evidence" value="ECO:0007669"/>
    <property type="project" value="InterPro"/>
</dbReference>
<dbReference type="AlphaFoldDB" id="A0A3B0RMD4"/>
<dbReference type="PROSITE" id="PS50994">
    <property type="entry name" value="INTEGRASE"/>
    <property type="match status" value="1"/>
</dbReference>
<dbReference type="SUPFAM" id="SSF53098">
    <property type="entry name" value="Ribonuclease H-like"/>
    <property type="match status" value="1"/>
</dbReference>
<organism evidence="2">
    <name type="scientific">hydrothermal vent metagenome</name>
    <dbReference type="NCBI Taxonomy" id="652676"/>
    <lineage>
        <taxon>unclassified sequences</taxon>
        <taxon>metagenomes</taxon>
        <taxon>ecological metagenomes</taxon>
    </lineage>
</organism>
<dbReference type="InterPro" id="IPR012337">
    <property type="entry name" value="RNaseH-like_sf"/>
</dbReference>
<accession>A0A3B0RMD4</accession>
<dbReference type="InterPro" id="IPR009057">
    <property type="entry name" value="Homeodomain-like_sf"/>
</dbReference>
<gene>
    <name evidence="2" type="ORF">MNBD_ACTINO01-140</name>
</gene>
<evidence type="ECO:0000313" key="2">
    <source>
        <dbReference type="EMBL" id="VAV93119.1"/>
    </source>
</evidence>
<dbReference type="InterPro" id="IPR001584">
    <property type="entry name" value="Integrase_cat-core"/>
</dbReference>
<dbReference type="NCBIfam" id="NF033546">
    <property type="entry name" value="transpos_IS21"/>
    <property type="match status" value="1"/>
</dbReference>
<dbReference type="GO" id="GO:0003676">
    <property type="term" value="F:nucleic acid binding"/>
    <property type="evidence" value="ECO:0007669"/>
    <property type="project" value="InterPro"/>
</dbReference>
<dbReference type="EMBL" id="UOEI01000092">
    <property type="protein sequence ID" value="VAV93119.1"/>
    <property type="molecule type" value="Genomic_DNA"/>
</dbReference>